<dbReference type="Pfam" id="PF13279">
    <property type="entry name" value="4HBT_2"/>
    <property type="match status" value="1"/>
</dbReference>
<dbReference type="Proteomes" id="UP000185999">
    <property type="component" value="Unassembled WGS sequence"/>
</dbReference>
<keyword evidence="2" id="KW-1185">Reference proteome</keyword>
<dbReference type="OrthoDB" id="3727779at2"/>
<dbReference type="CDD" id="cd00586">
    <property type="entry name" value="4HBT"/>
    <property type="match status" value="1"/>
</dbReference>
<dbReference type="SUPFAM" id="SSF54637">
    <property type="entry name" value="Thioesterase/thiol ester dehydrase-isomerase"/>
    <property type="match status" value="1"/>
</dbReference>
<sequence>MNLYLRMFYLLIASVFKSRLPIESPKNALFLRVLPNDIDINRHMNNGRYLTICDLSRVDMFIRTGLAKTMISEKWMPVISEHTMTYKRPLNLFQKYEVKMEITGWDDKAFHMSHTFISGDRVLAQGYSKGCVLSKQGVIPPTQVIQKVRERIEQQTA</sequence>
<protein>
    <submittedName>
        <fullName evidence="1">Acyl-CoA thioesterase FadM</fullName>
    </submittedName>
</protein>
<evidence type="ECO:0000313" key="1">
    <source>
        <dbReference type="EMBL" id="SIS69281.1"/>
    </source>
</evidence>
<name>A0A1N7L663_9GAMM</name>
<dbReference type="STRING" id="619304.SAMN05421760_103261"/>
<dbReference type="InterPro" id="IPR029069">
    <property type="entry name" value="HotDog_dom_sf"/>
</dbReference>
<organism evidence="1 2">
    <name type="scientific">Neptunomonas antarctica</name>
    <dbReference type="NCBI Taxonomy" id="619304"/>
    <lineage>
        <taxon>Bacteria</taxon>
        <taxon>Pseudomonadati</taxon>
        <taxon>Pseudomonadota</taxon>
        <taxon>Gammaproteobacteria</taxon>
        <taxon>Oceanospirillales</taxon>
        <taxon>Oceanospirillaceae</taxon>
        <taxon>Neptunomonas</taxon>
    </lineage>
</organism>
<dbReference type="InterPro" id="IPR051490">
    <property type="entry name" value="THEM6_lcsJ_thioesterase"/>
</dbReference>
<dbReference type="AlphaFoldDB" id="A0A1N7L663"/>
<accession>A0A1N7L663</accession>
<dbReference type="EMBL" id="FTOE01000003">
    <property type="protein sequence ID" value="SIS69281.1"/>
    <property type="molecule type" value="Genomic_DNA"/>
</dbReference>
<gene>
    <name evidence="1" type="ORF">SAMN05421760_103261</name>
</gene>
<dbReference type="PANTHER" id="PTHR12475">
    <property type="match status" value="1"/>
</dbReference>
<dbReference type="Gene3D" id="3.10.129.10">
    <property type="entry name" value="Hotdog Thioesterase"/>
    <property type="match status" value="1"/>
</dbReference>
<evidence type="ECO:0000313" key="2">
    <source>
        <dbReference type="Proteomes" id="UP000185999"/>
    </source>
</evidence>
<reference evidence="2" key="1">
    <citation type="submission" date="2017-01" db="EMBL/GenBank/DDBJ databases">
        <authorList>
            <person name="Varghese N."/>
            <person name="Submissions S."/>
        </authorList>
    </citation>
    <scope>NUCLEOTIDE SEQUENCE [LARGE SCALE GENOMIC DNA]</scope>
    <source>
        <strain evidence="2">DSM 22306</strain>
    </source>
</reference>
<dbReference type="RefSeq" id="WP_054340602.1">
    <property type="nucleotide sequence ID" value="NZ_FTOE01000003.1"/>
</dbReference>
<proteinExistence type="predicted"/>
<dbReference type="PANTHER" id="PTHR12475:SF4">
    <property type="entry name" value="PROTEIN THEM6"/>
    <property type="match status" value="1"/>
</dbReference>